<protein>
    <submittedName>
        <fullName evidence="1">Uncharacterized protein</fullName>
    </submittedName>
</protein>
<dbReference type="EMBL" id="GBRH01244777">
    <property type="protein sequence ID" value="JAD53118.1"/>
    <property type="molecule type" value="Transcribed_RNA"/>
</dbReference>
<name>A0A0A9ATF7_ARUDO</name>
<accession>A0A0A9ATF7</accession>
<organism evidence="1">
    <name type="scientific">Arundo donax</name>
    <name type="common">Giant reed</name>
    <name type="synonym">Donax arundinaceus</name>
    <dbReference type="NCBI Taxonomy" id="35708"/>
    <lineage>
        <taxon>Eukaryota</taxon>
        <taxon>Viridiplantae</taxon>
        <taxon>Streptophyta</taxon>
        <taxon>Embryophyta</taxon>
        <taxon>Tracheophyta</taxon>
        <taxon>Spermatophyta</taxon>
        <taxon>Magnoliopsida</taxon>
        <taxon>Liliopsida</taxon>
        <taxon>Poales</taxon>
        <taxon>Poaceae</taxon>
        <taxon>PACMAD clade</taxon>
        <taxon>Arundinoideae</taxon>
        <taxon>Arundineae</taxon>
        <taxon>Arundo</taxon>
    </lineage>
</organism>
<proteinExistence type="predicted"/>
<sequence>MTSTILFSICRCKFQFMGALEGRWSNLKSDASAT</sequence>
<reference evidence="1" key="1">
    <citation type="submission" date="2014-09" db="EMBL/GenBank/DDBJ databases">
        <authorList>
            <person name="Magalhaes I.L.F."/>
            <person name="Oliveira U."/>
            <person name="Santos F.R."/>
            <person name="Vidigal T.H.D.A."/>
            <person name="Brescovit A.D."/>
            <person name="Santos A.J."/>
        </authorList>
    </citation>
    <scope>NUCLEOTIDE SEQUENCE</scope>
    <source>
        <tissue evidence="1">Shoot tissue taken approximately 20 cm above the soil surface</tissue>
    </source>
</reference>
<reference evidence="1" key="2">
    <citation type="journal article" date="2015" name="Data Brief">
        <title>Shoot transcriptome of the giant reed, Arundo donax.</title>
        <authorList>
            <person name="Barrero R.A."/>
            <person name="Guerrero F.D."/>
            <person name="Moolhuijzen P."/>
            <person name="Goolsby J.A."/>
            <person name="Tidwell J."/>
            <person name="Bellgard S.E."/>
            <person name="Bellgard M.I."/>
        </authorList>
    </citation>
    <scope>NUCLEOTIDE SEQUENCE</scope>
    <source>
        <tissue evidence="1">Shoot tissue taken approximately 20 cm above the soil surface</tissue>
    </source>
</reference>
<dbReference type="AlphaFoldDB" id="A0A0A9ATF7"/>
<evidence type="ECO:0000313" key="1">
    <source>
        <dbReference type="EMBL" id="JAD53118.1"/>
    </source>
</evidence>